<dbReference type="InterPro" id="IPR008910">
    <property type="entry name" value="MSC_TM_helix"/>
</dbReference>
<dbReference type="EMBL" id="AP024702">
    <property type="protein sequence ID" value="BCX50296.1"/>
    <property type="molecule type" value="Genomic_DNA"/>
</dbReference>
<reference evidence="10 11" key="1">
    <citation type="submission" date="2021-06" db="EMBL/GenBank/DDBJ databases">
        <title>Complete genome of Haloferula helveola possessing various polysaccharide degrading enzymes.</title>
        <authorList>
            <person name="Takami H."/>
            <person name="Huang C."/>
            <person name="Hamasaki K."/>
        </authorList>
    </citation>
    <scope>NUCLEOTIDE SEQUENCE [LARGE SCALE GENOMIC DNA]</scope>
    <source>
        <strain evidence="10 11">CN-1</strain>
    </source>
</reference>
<feature type="domain" description="Mechanosensitive ion channel MscS C-terminal" evidence="9">
    <location>
        <begin position="188"/>
        <end position="270"/>
    </location>
</feature>
<dbReference type="PANTHER" id="PTHR30221">
    <property type="entry name" value="SMALL-CONDUCTANCE MECHANOSENSITIVE CHANNEL"/>
    <property type="match status" value="1"/>
</dbReference>
<accession>A0ABM7REX4</accession>
<dbReference type="Pfam" id="PF05552">
    <property type="entry name" value="MS_channel_1st_1"/>
    <property type="match status" value="1"/>
</dbReference>
<dbReference type="InterPro" id="IPR010920">
    <property type="entry name" value="LSM_dom_sf"/>
</dbReference>
<dbReference type="Proteomes" id="UP001374893">
    <property type="component" value="Chromosome"/>
</dbReference>
<evidence type="ECO:0000313" key="10">
    <source>
        <dbReference type="EMBL" id="BCX50296.1"/>
    </source>
</evidence>
<sequence>MISFEKTLSTLKETLSEQWTGLVSQVPNLVAGLVVLLATWIAVFAYRKLVRRALRGRSMRDSLKELIVTFGKVAIWTLGVLIAAMIVFPDLTPSKALGAAGLASVAVGLAFKDIFQNFFAGILLLWRFPFEPGDFIECGDVCGRVEDTRLRMTTVRSLTGELVVVPNSQLIGNPLEVLNDQSLRRTTVETGVAYKEDLDRALELIEGVLNRCDSVDKDRPHDVFASGFGDSSMNIDVIYWTDARPYEQRRSRSEVITAIKSALDEEGIEIPFPYRTLTFDEPLPILSKRPRKERVPA</sequence>
<evidence type="ECO:0000313" key="11">
    <source>
        <dbReference type="Proteomes" id="UP001374893"/>
    </source>
</evidence>
<comment type="subcellular location">
    <subcellularLocation>
        <location evidence="1">Cell membrane</location>
        <topology evidence="1">Multi-pass membrane protein</topology>
    </subcellularLocation>
</comment>
<dbReference type="SUPFAM" id="SSF50182">
    <property type="entry name" value="Sm-like ribonucleoproteins"/>
    <property type="match status" value="1"/>
</dbReference>
<evidence type="ECO:0000256" key="6">
    <source>
        <dbReference type="ARBA" id="ARBA00023136"/>
    </source>
</evidence>
<organism evidence="10 11">
    <name type="scientific">Haloferula helveola</name>
    <dbReference type="NCBI Taxonomy" id="490095"/>
    <lineage>
        <taxon>Bacteria</taxon>
        <taxon>Pseudomonadati</taxon>
        <taxon>Verrucomicrobiota</taxon>
        <taxon>Verrucomicrobiia</taxon>
        <taxon>Verrucomicrobiales</taxon>
        <taxon>Verrucomicrobiaceae</taxon>
        <taxon>Haloferula</taxon>
    </lineage>
</organism>
<proteinExistence type="inferred from homology"/>
<evidence type="ECO:0008006" key="12">
    <source>
        <dbReference type="Google" id="ProtNLM"/>
    </source>
</evidence>
<keyword evidence="11" id="KW-1185">Reference proteome</keyword>
<name>A0ABM7REX4_9BACT</name>
<comment type="similarity">
    <text evidence="2">Belongs to the MscS (TC 1.A.23) family.</text>
</comment>
<feature type="transmembrane region" description="Helical" evidence="7">
    <location>
        <begin position="66"/>
        <end position="88"/>
    </location>
</feature>
<dbReference type="Gene3D" id="1.10.287.1260">
    <property type="match status" value="1"/>
</dbReference>
<dbReference type="Pfam" id="PF21082">
    <property type="entry name" value="MS_channel_3rd"/>
    <property type="match status" value="1"/>
</dbReference>
<dbReference type="Gene3D" id="2.30.30.60">
    <property type="match status" value="1"/>
</dbReference>
<evidence type="ECO:0000259" key="8">
    <source>
        <dbReference type="Pfam" id="PF00924"/>
    </source>
</evidence>
<dbReference type="SUPFAM" id="SSF82861">
    <property type="entry name" value="Mechanosensitive channel protein MscS (YggB), transmembrane region"/>
    <property type="match status" value="1"/>
</dbReference>
<dbReference type="InterPro" id="IPR006685">
    <property type="entry name" value="MscS_channel_2nd"/>
</dbReference>
<dbReference type="RefSeq" id="WP_338687286.1">
    <property type="nucleotide sequence ID" value="NZ_AP024702.1"/>
</dbReference>
<evidence type="ECO:0000259" key="9">
    <source>
        <dbReference type="Pfam" id="PF21082"/>
    </source>
</evidence>
<dbReference type="InterPro" id="IPR011014">
    <property type="entry name" value="MscS_channel_TM-2"/>
</dbReference>
<dbReference type="InterPro" id="IPR045275">
    <property type="entry name" value="MscS_archaea/bacteria_type"/>
</dbReference>
<gene>
    <name evidence="10" type="ORF">HAHE_42040</name>
</gene>
<dbReference type="SUPFAM" id="SSF82689">
    <property type="entry name" value="Mechanosensitive channel protein MscS (YggB), C-terminal domain"/>
    <property type="match status" value="1"/>
</dbReference>
<feature type="domain" description="Mechanosensitive ion channel MscS" evidence="8">
    <location>
        <begin position="113"/>
        <end position="173"/>
    </location>
</feature>
<keyword evidence="4 7" id="KW-0812">Transmembrane</keyword>
<dbReference type="InterPro" id="IPR011066">
    <property type="entry name" value="MscS_channel_C_sf"/>
</dbReference>
<evidence type="ECO:0000256" key="3">
    <source>
        <dbReference type="ARBA" id="ARBA00022475"/>
    </source>
</evidence>
<dbReference type="InterPro" id="IPR049278">
    <property type="entry name" value="MS_channel_C"/>
</dbReference>
<evidence type="ECO:0000256" key="7">
    <source>
        <dbReference type="SAM" id="Phobius"/>
    </source>
</evidence>
<dbReference type="InterPro" id="IPR023408">
    <property type="entry name" value="MscS_beta-dom_sf"/>
</dbReference>
<evidence type="ECO:0000256" key="1">
    <source>
        <dbReference type="ARBA" id="ARBA00004651"/>
    </source>
</evidence>
<evidence type="ECO:0000256" key="4">
    <source>
        <dbReference type="ARBA" id="ARBA00022692"/>
    </source>
</evidence>
<evidence type="ECO:0000256" key="2">
    <source>
        <dbReference type="ARBA" id="ARBA00008017"/>
    </source>
</evidence>
<keyword evidence="5 7" id="KW-1133">Transmembrane helix</keyword>
<keyword evidence="6 7" id="KW-0472">Membrane</keyword>
<evidence type="ECO:0000256" key="5">
    <source>
        <dbReference type="ARBA" id="ARBA00022989"/>
    </source>
</evidence>
<feature type="transmembrane region" description="Helical" evidence="7">
    <location>
        <begin position="29"/>
        <end position="46"/>
    </location>
</feature>
<protein>
    <recommendedName>
        <fullName evidence="12">Mechanosensitive ion channel</fullName>
    </recommendedName>
</protein>
<keyword evidence="3" id="KW-1003">Cell membrane</keyword>
<dbReference type="Pfam" id="PF00924">
    <property type="entry name" value="MS_channel_2nd"/>
    <property type="match status" value="1"/>
</dbReference>
<dbReference type="PANTHER" id="PTHR30221:SF1">
    <property type="entry name" value="SMALL-CONDUCTANCE MECHANOSENSITIVE CHANNEL"/>
    <property type="match status" value="1"/>
</dbReference>
<dbReference type="Gene3D" id="3.30.70.100">
    <property type="match status" value="1"/>
</dbReference>